<evidence type="ECO:0000256" key="3">
    <source>
        <dbReference type="ARBA" id="ARBA00022912"/>
    </source>
</evidence>
<dbReference type="InterPro" id="IPR001932">
    <property type="entry name" value="PPM-type_phosphatase-like_dom"/>
</dbReference>
<dbReference type="GO" id="GO:0046872">
    <property type="term" value="F:metal ion binding"/>
    <property type="evidence" value="ECO:0007669"/>
    <property type="project" value="UniProtKB-KW"/>
</dbReference>
<dbReference type="PROSITE" id="PS01032">
    <property type="entry name" value="PPM_1"/>
    <property type="match status" value="1"/>
</dbReference>
<dbReference type="SUPFAM" id="SSF81606">
    <property type="entry name" value="PP2C-like"/>
    <property type="match status" value="1"/>
</dbReference>
<keyword evidence="2 4" id="KW-0378">Hydrolase</keyword>
<dbReference type="InterPro" id="IPR011989">
    <property type="entry name" value="ARM-like"/>
</dbReference>
<name>A0A7R8CU46_LEPSM</name>
<evidence type="ECO:0000256" key="5">
    <source>
        <dbReference type="SAM" id="MobiDB-lite"/>
    </source>
</evidence>
<accession>A0A7R8CU46</accession>
<dbReference type="SUPFAM" id="SSF48371">
    <property type="entry name" value="ARM repeat"/>
    <property type="match status" value="1"/>
</dbReference>
<dbReference type="Gene3D" id="3.60.40.10">
    <property type="entry name" value="PPM-type phosphatase domain"/>
    <property type="match status" value="1"/>
</dbReference>
<dbReference type="PROSITE" id="PS51746">
    <property type="entry name" value="PPM_2"/>
    <property type="match status" value="1"/>
</dbReference>
<dbReference type="GO" id="GO:0004722">
    <property type="term" value="F:protein serine/threonine phosphatase activity"/>
    <property type="evidence" value="ECO:0007669"/>
    <property type="project" value="UniProtKB-EC"/>
</dbReference>
<reference evidence="6" key="1">
    <citation type="submission" date="2021-02" db="EMBL/GenBank/DDBJ databases">
        <authorList>
            <person name="Bekaert M."/>
        </authorList>
    </citation>
    <scope>NUCLEOTIDE SEQUENCE</scope>
    <source>
        <strain evidence="6">IoA-00</strain>
    </source>
</reference>
<dbReference type="PANTHER" id="PTHR13832">
    <property type="entry name" value="PROTEIN PHOSPHATASE 2C"/>
    <property type="match status" value="1"/>
</dbReference>
<dbReference type="Gene3D" id="1.25.10.10">
    <property type="entry name" value="Leucine-rich Repeat Variant"/>
    <property type="match status" value="1"/>
</dbReference>
<organism evidence="6 7">
    <name type="scientific">Lepeophtheirus salmonis</name>
    <name type="common">Salmon louse</name>
    <name type="synonym">Caligus salmonis</name>
    <dbReference type="NCBI Taxonomy" id="72036"/>
    <lineage>
        <taxon>Eukaryota</taxon>
        <taxon>Metazoa</taxon>
        <taxon>Ecdysozoa</taxon>
        <taxon>Arthropoda</taxon>
        <taxon>Crustacea</taxon>
        <taxon>Multicrustacea</taxon>
        <taxon>Hexanauplia</taxon>
        <taxon>Copepoda</taxon>
        <taxon>Siphonostomatoida</taxon>
        <taxon>Caligidae</taxon>
        <taxon>Lepeophtheirus</taxon>
    </lineage>
</organism>
<dbReference type="AlphaFoldDB" id="A0A7R8CU46"/>
<evidence type="ECO:0000256" key="1">
    <source>
        <dbReference type="ARBA" id="ARBA00022723"/>
    </source>
</evidence>
<dbReference type="PANTHER" id="PTHR13832:SF818">
    <property type="entry name" value="SD03870P"/>
    <property type="match status" value="1"/>
</dbReference>
<dbReference type="Pfam" id="PF00481">
    <property type="entry name" value="PP2C"/>
    <property type="match status" value="1"/>
</dbReference>
<dbReference type="InterPro" id="IPR036457">
    <property type="entry name" value="PPM-type-like_dom_sf"/>
</dbReference>
<feature type="region of interest" description="Disordered" evidence="5">
    <location>
        <begin position="101"/>
        <end position="124"/>
    </location>
</feature>
<evidence type="ECO:0000256" key="2">
    <source>
        <dbReference type="ARBA" id="ARBA00022801"/>
    </source>
</evidence>
<sequence>MSSSDRTFTKVALYSAVVAGFAYVGYKVVKESINKWKPPQGNGKLYVRRLSGSDILLENLENAFSNGRGEYRIRPFNVKERIKDLNLQALQFADTVMALEKPSPPGVTRSLSSTPLGSPKHATSPVEFRVSCPERLLQLREEELKHRLQDMFHKPQKLLTPYEAKCLVALLHTEEVDVLEKSLVTLLKCTAFSDNQKTLRDVKVLRQLQPNMALNLENQPHMDFVIPSLVPIVLKTRNEDLLLNALIGITNLIVLDTWIKQIDEPFLIFISGLILNDKKEIRLQALKLLANVSSYECMINLLLKSMVLLSVGRRLCEVENEDEILRMTTVMANALPFIIEHLDESMHKLLFEKGHLPEMKKKLYDLMKTHPHEDIKKNSRICYMAYKPIGGVAQGDRSLFIFRKSISDLLSIWRPGSRVNFKVTNHRDDNFSTIRYGNYEIRKQDLEGEILDWTLQYLQYMSCPASLEAGLAKAVLDETKLSYLNEDQPDGGKAVSGKQAFTSLALLQNVTVTVSEVCRRLKKEEKFRKSFMRSKNLYPCSVCAIRNGRKKMEDRHIVIHDVNALFKQQQRSNDDVSTKNRDDSDNRVSFYGVFDGHVGKDASAFAAAHLHQFLLGSEHYPSDPIKATYEAFQKTNSVYEKKSEKEDKALKCGSTVVFTLIMGRKMYISWLGDSQVLLVRNGVPIKVTTPHKPERKDERERISKADP</sequence>
<dbReference type="Proteomes" id="UP000675881">
    <property type="component" value="Chromosome 4"/>
</dbReference>
<evidence type="ECO:0000256" key="4">
    <source>
        <dbReference type="RuleBase" id="RU003465"/>
    </source>
</evidence>
<dbReference type="InterPro" id="IPR015655">
    <property type="entry name" value="PP2C"/>
</dbReference>
<evidence type="ECO:0000313" key="6">
    <source>
        <dbReference type="EMBL" id="CAF2932044.1"/>
    </source>
</evidence>
<protein>
    <submittedName>
        <fullName evidence="6">PPM1E</fullName>
        <ecNumber evidence="6">3.1.3.16</ecNumber>
    </submittedName>
</protein>
<dbReference type="OrthoDB" id="10017790at2759"/>
<keyword evidence="3 4" id="KW-0904">Protein phosphatase</keyword>
<dbReference type="EC" id="3.1.3.16" evidence="6"/>
<keyword evidence="7" id="KW-1185">Reference proteome</keyword>
<comment type="similarity">
    <text evidence="4">Belongs to the PP2C family.</text>
</comment>
<dbReference type="CDD" id="cd00143">
    <property type="entry name" value="PP2Cc"/>
    <property type="match status" value="1"/>
</dbReference>
<keyword evidence="1" id="KW-0479">Metal-binding</keyword>
<dbReference type="EMBL" id="HG994583">
    <property type="protein sequence ID" value="CAF2932044.1"/>
    <property type="molecule type" value="Genomic_DNA"/>
</dbReference>
<gene>
    <name evidence="6" type="ORF">LSAA_8846</name>
</gene>
<dbReference type="InterPro" id="IPR016024">
    <property type="entry name" value="ARM-type_fold"/>
</dbReference>
<dbReference type="SMART" id="SM00332">
    <property type="entry name" value="PP2Cc"/>
    <property type="match status" value="1"/>
</dbReference>
<evidence type="ECO:0000313" key="7">
    <source>
        <dbReference type="Proteomes" id="UP000675881"/>
    </source>
</evidence>
<dbReference type="InterPro" id="IPR000222">
    <property type="entry name" value="PP2C_BS"/>
</dbReference>
<proteinExistence type="inferred from homology"/>